<dbReference type="InterPro" id="IPR038903">
    <property type="entry name" value="Allergen_Asp_f_4"/>
</dbReference>
<dbReference type="EMBL" id="ML977177">
    <property type="protein sequence ID" value="KAF1983185.1"/>
    <property type="molecule type" value="Genomic_DNA"/>
</dbReference>
<dbReference type="AlphaFoldDB" id="A0A6G1GQG7"/>
<evidence type="ECO:0000313" key="2">
    <source>
        <dbReference type="EMBL" id="KAF1983185.1"/>
    </source>
</evidence>
<dbReference type="GO" id="GO:0019863">
    <property type="term" value="F:IgE binding"/>
    <property type="evidence" value="ECO:0007669"/>
    <property type="project" value="InterPro"/>
</dbReference>
<accession>A0A6G1GQG7</accession>
<evidence type="ECO:0000313" key="3">
    <source>
        <dbReference type="Proteomes" id="UP000800041"/>
    </source>
</evidence>
<proteinExistence type="predicted"/>
<sequence length="244" mass="25765">MRFSTAVLLAAATISEATAWNPPHRHAIRHAHTHKRAEPALEIPSSLHPVSHSHMTRLGAKPGVNPTTSSAPVWLGADGPYVNDFENVSGEPLILVIWGPQGSWINAVQPHISISMPNGSSQPVSFADGASGAWSTIYPDTAMVNGQISETWGEFTFGQWGVVDVSREVNMEGHSMSIIGPKCTSDMSQCVFRCIEGTTCLTGYELHNCENGSQDGANYGTYAGAPSGGCGGMGESATIKTLLG</sequence>
<gene>
    <name evidence="2" type="ORF">K402DRAFT_338941</name>
</gene>
<keyword evidence="3" id="KW-1185">Reference proteome</keyword>
<protein>
    <recommendedName>
        <fullName evidence="4">Effector 5</fullName>
    </recommendedName>
</protein>
<dbReference type="GO" id="GO:0005576">
    <property type="term" value="C:extracellular region"/>
    <property type="evidence" value="ECO:0007669"/>
    <property type="project" value="InterPro"/>
</dbReference>
<feature type="chain" id="PRO_5026096664" description="Effector 5" evidence="1">
    <location>
        <begin position="20"/>
        <end position="244"/>
    </location>
</feature>
<evidence type="ECO:0000256" key="1">
    <source>
        <dbReference type="SAM" id="SignalP"/>
    </source>
</evidence>
<reference evidence="2" key="1">
    <citation type="journal article" date="2020" name="Stud. Mycol.">
        <title>101 Dothideomycetes genomes: a test case for predicting lifestyles and emergence of pathogens.</title>
        <authorList>
            <person name="Haridas S."/>
            <person name="Albert R."/>
            <person name="Binder M."/>
            <person name="Bloem J."/>
            <person name="Labutti K."/>
            <person name="Salamov A."/>
            <person name="Andreopoulos B."/>
            <person name="Baker S."/>
            <person name="Barry K."/>
            <person name="Bills G."/>
            <person name="Bluhm B."/>
            <person name="Cannon C."/>
            <person name="Castanera R."/>
            <person name="Culley D."/>
            <person name="Daum C."/>
            <person name="Ezra D."/>
            <person name="Gonzalez J."/>
            <person name="Henrissat B."/>
            <person name="Kuo A."/>
            <person name="Liang C."/>
            <person name="Lipzen A."/>
            <person name="Lutzoni F."/>
            <person name="Magnuson J."/>
            <person name="Mondo S."/>
            <person name="Nolan M."/>
            <person name="Ohm R."/>
            <person name="Pangilinan J."/>
            <person name="Park H.-J."/>
            <person name="Ramirez L."/>
            <person name="Alfaro M."/>
            <person name="Sun H."/>
            <person name="Tritt A."/>
            <person name="Yoshinaga Y."/>
            <person name="Zwiers L.-H."/>
            <person name="Turgeon B."/>
            <person name="Goodwin S."/>
            <person name="Spatafora J."/>
            <person name="Crous P."/>
            <person name="Grigoriev I."/>
        </authorList>
    </citation>
    <scope>NUCLEOTIDE SEQUENCE</scope>
    <source>
        <strain evidence="2">CBS 113979</strain>
    </source>
</reference>
<dbReference type="Pfam" id="PF25312">
    <property type="entry name" value="Allergen_Asp_f_4"/>
    <property type="match status" value="1"/>
</dbReference>
<evidence type="ECO:0008006" key="4">
    <source>
        <dbReference type="Google" id="ProtNLM"/>
    </source>
</evidence>
<dbReference type="OrthoDB" id="5320938at2759"/>
<organism evidence="2 3">
    <name type="scientific">Aulographum hederae CBS 113979</name>
    <dbReference type="NCBI Taxonomy" id="1176131"/>
    <lineage>
        <taxon>Eukaryota</taxon>
        <taxon>Fungi</taxon>
        <taxon>Dikarya</taxon>
        <taxon>Ascomycota</taxon>
        <taxon>Pezizomycotina</taxon>
        <taxon>Dothideomycetes</taxon>
        <taxon>Pleosporomycetidae</taxon>
        <taxon>Aulographales</taxon>
        <taxon>Aulographaceae</taxon>
    </lineage>
</organism>
<dbReference type="Proteomes" id="UP000800041">
    <property type="component" value="Unassembled WGS sequence"/>
</dbReference>
<name>A0A6G1GQG7_9PEZI</name>
<feature type="signal peptide" evidence="1">
    <location>
        <begin position="1"/>
        <end position="19"/>
    </location>
</feature>
<keyword evidence="1" id="KW-0732">Signal</keyword>